<proteinExistence type="predicted"/>
<gene>
    <name evidence="1" type="ORF">M9H77_08738</name>
</gene>
<accession>A0ACC0BZ27</accession>
<reference evidence="2" key="1">
    <citation type="journal article" date="2023" name="Nat. Plants">
        <title>Single-cell RNA sequencing provides a high-resolution roadmap for understanding the multicellular compartmentation of specialized metabolism.</title>
        <authorList>
            <person name="Sun S."/>
            <person name="Shen X."/>
            <person name="Li Y."/>
            <person name="Li Y."/>
            <person name="Wang S."/>
            <person name="Li R."/>
            <person name="Zhang H."/>
            <person name="Shen G."/>
            <person name="Guo B."/>
            <person name="Wei J."/>
            <person name="Xu J."/>
            <person name="St-Pierre B."/>
            <person name="Chen S."/>
            <person name="Sun C."/>
        </authorList>
    </citation>
    <scope>NUCLEOTIDE SEQUENCE [LARGE SCALE GENOMIC DNA]</scope>
</reference>
<name>A0ACC0BZ27_CATRO</name>
<keyword evidence="2" id="KW-1185">Reference proteome</keyword>
<comment type="caution">
    <text evidence="1">The sequence shown here is derived from an EMBL/GenBank/DDBJ whole genome shotgun (WGS) entry which is preliminary data.</text>
</comment>
<dbReference type="EMBL" id="CM044702">
    <property type="protein sequence ID" value="KAI5677788.1"/>
    <property type="molecule type" value="Genomic_DNA"/>
</dbReference>
<protein>
    <submittedName>
        <fullName evidence="1">Uncharacterized protein</fullName>
    </submittedName>
</protein>
<dbReference type="Proteomes" id="UP001060085">
    <property type="component" value="Linkage Group LG02"/>
</dbReference>
<organism evidence="1 2">
    <name type="scientific">Catharanthus roseus</name>
    <name type="common">Madagascar periwinkle</name>
    <name type="synonym">Vinca rosea</name>
    <dbReference type="NCBI Taxonomy" id="4058"/>
    <lineage>
        <taxon>Eukaryota</taxon>
        <taxon>Viridiplantae</taxon>
        <taxon>Streptophyta</taxon>
        <taxon>Embryophyta</taxon>
        <taxon>Tracheophyta</taxon>
        <taxon>Spermatophyta</taxon>
        <taxon>Magnoliopsida</taxon>
        <taxon>eudicotyledons</taxon>
        <taxon>Gunneridae</taxon>
        <taxon>Pentapetalae</taxon>
        <taxon>asterids</taxon>
        <taxon>lamiids</taxon>
        <taxon>Gentianales</taxon>
        <taxon>Apocynaceae</taxon>
        <taxon>Rauvolfioideae</taxon>
        <taxon>Vinceae</taxon>
        <taxon>Catharanthinae</taxon>
        <taxon>Catharanthus</taxon>
    </lineage>
</organism>
<sequence>MFRLNMKPVIQLECGHTGWLCDSISSRSCIIGVQLGYYLKKELKNKERSKPQRNMTLLLLGIEVVLRFKGVKELKGFKIKQLVPRESLEELKRFTVQYAKEVVTIEEAKDVTKLPLNDLLGYLRAYGMNLDVESNDKGIALKVEHNHLIPQPIMKKML</sequence>
<evidence type="ECO:0000313" key="1">
    <source>
        <dbReference type="EMBL" id="KAI5677788.1"/>
    </source>
</evidence>
<evidence type="ECO:0000313" key="2">
    <source>
        <dbReference type="Proteomes" id="UP001060085"/>
    </source>
</evidence>